<dbReference type="InterPro" id="IPR016181">
    <property type="entry name" value="Acyl_CoA_acyltransferase"/>
</dbReference>
<evidence type="ECO:0000256" key="2">
    <source>
        <dbReference type="ARBA" id="ARBA00023315"/>
    </source>
</evidence>
<dbReference type="PANTHER" id="PTHR43877:SF2">
    <property type="entry name" value="AMINOALKYLPHOSPHONATE N-ACETYLTRANSFERASE-RELATED"/>
    <property type="match status" value="1"/>
</dbReference>
<keyword evidence="1" id="KW-0808">Transferase</keyword>
<dbReference type="Gene3D" id="3.40.630.30">
    <property type="match status" value="1"/>
</dbReference>
<comment type="caution">
    <text evidence="4">The sequence shown here is derived from an EMBL/GenBank/DDBJ whole genome shotgun (WGS) entry which is preliminary data.</text>
</comment>
<accession>A0ABT8SVS1</accession>
<keyword evidence="2" id="KW-0012">Acyltransferase</keyword>
<keyword evidence="5" id="KW-1185">Reference proteome</keyword>
<organism evidence="4 5">
    <name type="scientific">Rhizobium oryzicola</name>
    <dbReference type="NCBI Taxonomy" id="1232668"/>
    <lineage>
        <taxon>Bacteria</taxon>
        <taxon>Pseudomonadati</taxon>
        <taxon>Pseudomonadota</taxon>
        <taxon>Alphaproteobacteria</taxon>
        <taxon>Hyphomicrobiales</taxon>
        <taxon>Rhizobiaceae</taxon>
        <taxon>Rhizobium/Agrobacterium group</taxon>
        <taxon>Rhizobium</taxon>
    </lineage>
</organism>
<protein>
    <submittedName>
        <fullName evidence="4">GNAT family N-acetyltransferase</fullName>
    </submittedName>
</protein>
<dbReference type="Proteomes" id="UP001169006">
    <property type="component" value="Unassembled WGS sequence"/>
</dbReference>
<dbReference type="Pfam" id="PF00583">
    <property type="entry name" value="Acetyltransf_1"/>
    <property type="match status" value="1"/>
</dbReference>
<gene>
    <name evidence="4" type="ORF">Q2T52_10485</name>
</gene>
<sequence>MDVTHTARDELVIRPIEPTDSIEDLTTLLHAAYGRLARMGLKYMATDQSVDVTRERAGQGTCLLAFQGSRLCGTILFRNAAQTRGCPWYDRKDVASLAQFAVDPSLQAKGIGLRLMREVEQLARASGAAELALDTAEPATHLVNWYGRLGFRFIEHTQWSHTNYRSVILSKALW</sequence>
<name>A0ABT8SVS1_9HYPH</name>
<dbReference type="EMBL" id="JAUKWQ010000002">
    <property type="protein sequence ID" value="MDO1582525.1"/>
    <property type="molecule type" value="Genomic_DNA"/>
</dbReference>
<evidence type="ECO:0000313" key="5">
    <source>
        <dbReference type="Proteomes" id="UP001169006"/>
    </source>
</evidence>
<dbReference type="InterPro" id="IPR050832">
    <property type="entry name" value="Bact_Acetyltransf"/>
</dbReference>
<dbReference type="CDD" id="cd04301">
    <property type="entry name" value="NAT_SF"/>
    <property type="match status" value="1"/>
</dbReference>
<dbReference type="PANTHER" id="PTHR43877">
    <property type="entry name" value="AMINOALKYLPHOSPHONATE N-ACETYLTRANSFERASE-RELATED-RELATED"/>
    <property type="match status" value="1"/>
</dbReference>
<reference evidence="4" key="1">
    <citation type="journal article" date="2015" name="Int. J. Syst. Evol. Microbiol.">
        <title>Rhizobium oryzicola sp. nov., potential plant-growth-promoting endophytic bacteria isolated from rice roots.</title>
        <authorList>
            <person name="Zhang X.X."/>
            <person name="Gao J.S."/>
            <person name="Cao Y.H."/>
            <person name="Sheirdil R.A."/>
            <person name="Wang X.C."/>
            <person name="Zhang L."/>
        </authorList>
    </citation>
    <scope>NUCLEOTIDE SEQUENCE</scope>
    <source>
        <strain evidence="4">05753</strain>
    </source>
</reference>
<evidence type="ECO:0000259" key="3">
    <source>
        <dbReference type="PROSITE" id="PS51186"/>
    </source>
</evidence>
<reference evidence="4" key="2">
    <citation type="submission" date="2023-07" db="EMBL/GenBank/DDBJ databases">
        <authorList>
            <person name="Sun H."/>
        </authorList>
    </citation>
    <scope>NUCLEOTIDE SEQUENCE</scope>
    <source>
        <strain evidence="4">05753</strain>
    </source>
</reference>
<proteinExistence type="predicted"/>
<evidence type="ECO:0000313" key="4">
    <source>
        <dbReference type="EMBL" id="MDO1582525.1"/>
    </source>
</evidence>
<evidence type="ECO:0000256" key="1">
    <source>
        <dbReference type="ARBA" id="ARBA00022679"/>
    </source>
</evidence>
<feature type="domain" description="N-acetyltransferase" evidence="3">
    <location>
        <begin position="11"/>
        <end position="174"/>
    </location>
</feature>
<dbReference type="InterPro" id="IPR000182">
    <property type="entry name" value="GNAT_dom"/>
</dbReference>
<dbReference type="RefSeq" id="WP_302076668.1">
    <property type="nucleotide sequence ID" value="NZ_JAUKWQ010000002.1"/>
</dbReference>
<dbReference type="PROSITE" id="PS51186">
    <property type="entry name" value="GNAT"/>
    <property type="match status" value="1"/>
</dbReference>
<dbReference type="SUPFAM" id="SSF55729">
    <property type="entry name" value="Acyl-CoA N-acyltransferases (Nat)"/>
    <property type="match status" value="1"/>
</dbReference>